<feature type="domain" description="Helix-hairpin-helix DNA-binding motif class 1" evidence="2">
    <location>
        <begin position="79"/>
        <end position="99"/>
    </location>
</feature>
<evidence type="ECO:0000259" key="2">
    <source>
        <dbReference type="SMART" id="SM00278"/>
    </source>
</evidence>
<dbReference type="PANTHER" id="PTHR21180">
    <property type="entry name" value="ENDONUCLEASE/EXONUCLEASE/PHOSPHATASE FAMILY DOMAIN-CONTAINING PROTEIN 1"/>
    <property type="match status" value="1"/>
</dbReference>
<name>A0A2N4U2L3_9BURK</name>
<dbReference type="AlphaFoldDB" id="A0A2N4U2L3"/>
<proteinExistence type="predicted"/>
<feature type="domain" description="Helix-hairpin-helix DNA-binding motif class 1" evidence="2">
    <location>
        <begin position="49"/>
        <end position="68"/>
    </location>
</feature>
<evidence type="ECO:0000313" key="3">
    <source>
        <dbReference type="EMBL" id="PLC49260.1"/>
    </source>
</evidence>
<dbReference type="InterPro" id="IPR051675">
    <property type="entry name" value="Endo/Exo/Phosphatase_dom_1"/>
</dbReference>
<dbReference type="SMART" id="SM00278">
    <property type="entry name" value="HhH1"/>
    <property type="match status" value="2"/>
</dbReference>
<sequence>MSLATGLGLPAAGALPAATSVFLARAGLLAGSAAPGLALAIDVNNATQQQLQDVRGIGPRTAQVIIDERKRGGRYESFEDLSDRVKGIGPKKAASLKAAGLTLGGNATGGLQGVPQNSSQKK</sequence>
<dbReference type="InterPro" id="IPR010994">
    <property type="entry name" value="RuvA_2-like"/>
</dbReference>
<dbReference type="SUPFAM" id="SSF47781">
    <property type="entry name" value="RuvA domain 2-like"/>
    <property type="match status" value="1"/>
</dbReference>
<feature type="compositionally biased region" description="Gly residues" evidence="1">
    <location>
        <begin position="103"/>
        <end position="112"/>
    </location>
</feature>
<dbReference type="InterPro" id="IPR003583">
    <property type="entry name" value="Hlx-hairpin-Hlx_DNA-bd_motif"/>
</dbReference>
<evidence type="ECO:0000256" key="1">
    <source>
        <dbReference type="SAM" id="MobiDB-lite"/>
    </source>
</evidence>
<reference evidence="3 4" key="1">
    <citation type="submission" date="2017-10" db="EMBL/GenBank/DDBJ databases">
        <title>Two draft genome sequences of Pusillimonas sp. strains isolated from a nitrate- and radionuclide-contaminated groundwater in Russia.</title>
        <authorList>
            <person name="Grouzdev D.S."/>
            <person name="Tourova T.P."/>
            <person name="Goeva M.A."/>
            <person name="Babich T.L."/>
            <person name="Sokolova D.S."/>
            <person name="Abdullin R."/>
            <person name="Poltaraus A.B."/>
            <person name="Toshchakov S.V."/>
            <person name="Nazina T.N."/>
        </authorList>
    </citation>
    <scope>NUCLEOTIDE SEQUENCE [LARGE SCALE GENOMIC DNA]</scope>
    <source>
        <strain evidence="3 4">JR1/69-3-13</strain>
    </source>
</reference>
<dbReference type="GO" id="GO:0006281">
    <property type="term" value="P:DNA repair"/>
    <property type="evidence" value="ECO:0007669"/>
    <property type="project" value="InterPro"/>
</dbReference>
<dbReference type="GO" id="GO:0003677">
    <property type="term" value="F:DNA binding"/>
    <property type="evidence" value="ECO:0007669"/>
    <property type="project" value="InterPro"/>
</dbReference>
<organism evidence="3 4">
    <name type="scientific">Pollutimonas subterranea</name>
    <dbReference type="NCBI Taxonomy" id="2045210"/>
    <lineage>
        <taxon>Bacteria</taxon>
        <taxon>Pseudomonadati</taxon>
        <taxon>Pseudomonadota</taxon>
        <taxon>Betaproteobacteria</taxon>
        <taxon>Burkholderiales</taxon>
        <taxon>Alcaligenaceae</taxon>
        <taxon>Pollutimonas</taxon>
    </lineage>
</organism>
<evidence type="ECO:0000313" key="4">
    <source>
        <dbReference type="Proteomes" id="UP000234190"/>
    </source>
</evidence>
<dbReference type="PANTHER" id="PTHR21180:SF32">
    <property type="entry name" value="ENDONUCLEASE_EXONUCLEASE_PHOSPHATASE FAMILY DOMAIN-CONTAINING PROTEIN 1"/>
    <property type="match status" value="1"/>
</dbReference>
<protein>
    <recommendedName>
        <fullName evidence="2">Helix-hairpin-helix DNA-binding motif class 1 domain-containing protein</fullName>
    </recommendedName>
</protein>
<feature type="region of interest" description="Disordered" evidence="1">
    <location>
        <begin position="103"/>
        <end position="122"/>
    </location>
</feature>
<dbReference type="EMBL" id="PDNW01000012">
    <property type="protein sequence ID" value="PLC49260.1"/>
    <property type="molecule type" value="Genomic_DNA"/>
</dbReference>
<dbReference type="Proteomes" id="UP000234190">
    <property type="component" value="Unassembled WGS sequence"/>
</dbReference>
<dbReference type="OrthoDB" id="8687931at2"/>
<keyword evidence="4" id="KW-1185">Reference proteome</keyword>
<accession>A0A2N4U2L3</accession>
<gene>
    <name evidence="3" type="ORF">CR159_14540</name>
</gene>
<dbReference type="Pfam" id="PF12836">
    <property type="entry name" value="HHH_3"/>
    <property type="match status" value="1"/>
</dbReference>
<comment type="caution">
    <text evidence="3">The sequence shown here is derived from an EMBL/GenBank/DDBJ whole genome shotgun (WGS) entry which is preliminary data.</text>
</comment>
<dbReference type="Gene3D" id="1.10.150.320">
    <property type="entry name" value="Photosystem II 12 kDa extrinsic protein"/>
    <property type="match status" value="1"/>
</dbReference>